<dbReference type="Gene3D" id="3.40.710.10">
    <property type="entry name" value="DD-peptidase/beta-lactamase superfamily"/>
    <property type="match status" value="1"/>
</dbReference>
<sequence>MADRSGGRRRAASALAAIIAVLALAGCTGGTVDPASRFDPVDAAYGDEVVEQLDQVLEQAIALSGSSGGVAGVWAPWAGGWTGASGTVDFREKSRPVTDETEFHLTTVTSEITCLILLELVDAGTVALDDSVAEYVDRVPGLDGITLEQLCRHTSGIADYYPALEAHFVANPERVWSPNELLAGGLATTRTGQPGEAWSYSRTGVLLLARALEEATGRDWNQLAEEYVLEPLGLDDTEIPAPADTGHEGALGAYAAGTGGDGKTDCTVVHDDSAQSSSIGAAAAGAISDLDDARRLSEAFATGALVGERSARELWTTEHLGGDAPVWEQFGLGGAQYGPMRGTAGESAGSLTAAFTDPETGLTVVVALNNSTSGAAFVRETAFALASIGSKAKAFDGREQPLVELPWSLEQATTKMQELAVCPITPEGAEPAGEEPAEG</sequence>
<evidence type="ECO:0000313" key="2">
    <source>
        <dbReference type="EMBL" id="MFB9640869.1"/>
    </source>
</evidence>
<reference evidence="2 3" key="1">
    <citation type="submission" date="2024-09" db="EMBL/GenBank/DDBJ databases">
        <authorList>
            <person name="Sun Q."/>
            <person name="Mori K."/>
        </authorList>
    </citation>
    <scope>NUCLEOTIDE SEQUENCE [LARGE SCALE GENOMIC DNA]</scope>
    <source>
        <strain evidence="2 3">JCM 14321</strain>
    </source>
</reference>
<dbReference type="Proteomes" id="UP001589667">
    <property type="component" value="Unassembled WGS sequence"/>
</dbReference>
<comment type="caution">
    <text evidence="2">The sequence shown here is derived from an EMBL/GenBank/DDBJ whole genome shotgun (WGS) entry which is preliminary data.</text>
</comment>
<dbReference type="PANTHER" id="PTHR43283">
    <property type="entry name" value="BETA-LACTAMASE-RELATED"/>
    <property type="match status" value="1"/>
</dbReference>
<dbReference type="InterPro" id="IPR050789">
    <property type="entry name" value="Diverse_Enzym_Activities"/>
</dbReference>
<dbReference type="GO" id="GO:0016787">
    <property type="term" value="F:hydrolase activity"/>
    <property type="evidence" value="ECO:0007669"/>
    <property type="project" value="UniProtKB-KW"/>
</dbReference>
<proteinExistence type="predicted"/>
<keyword evidence="2" id="KW-0378">Hydrolase</keyword>
<evidence type="ECO:0000259" key="1">
    <source>
        <dbReference type="Pfam" id="PF00144"/>
    </source>
</evidence>
<protein>
    <submittedName>
        <fullName evidence="2">Serine hydrolase domain-containing protein</fullName>
        <ecNumber evidence="2">3.-.-.-</ecNumber>
    </submittedName>
</protein>
<dbReference type="PANTHER" id="PTHR43283:SF18">
    <property type="match status" value="1"/>
</dbReference>
<keyword evidence="3" id="KW-1185">Reference proteome</keyword>
<dbReference type="EC" id="3.-.-.-" evidence="2"/>
<name>A0ABV5SP73_9MICO</name>
<organism evidence="2 3">
    <name type="scientific">Agromyces lapidis</name>
    <dbReference type="NCBI Taxonomy" id="279574"/>
    <lineage>
        <taxon>Bacteria</taxon>
        <taxon>Bacillati</taxon>
        <taxon>Actinomycetota</taxon>
        <taxon>Actinomycetes</taxon>
        <taxon>Micrococcales</taxon>
        <taxon>Microbacteriaceae</taxon>
        <taxon>Agromyces</taxon>
    </lineage>
</organism>
<evidence type="ECO:0000313" key="3">
    <source>
        <dbReference type="Proteomes" id="UP001589667"/>
    </source>
</evidence>
<dbReference type="Pfam" id="PF00144">
    <property type="entry name" value="Beta-lactamase"/>
    <property type="match status" value="1"/>
</dbReference>
<dbReference type="InterPro" id="IPR001466">
    <property type="entry name" value="Beta-lactam-related"/>
</dbReference>
<dbReference type="RefSeq" id="WP_157423716.1">
    <property type="nucleotide sequence ID" value="NZ_BAAANI010000008.1"/>
</dbReference>
<dbReference type="SUPFAM" id="SSF56601">
    <property type="entry name" value="beta-lactamase/transpeptidase-like"/>
    <property type="match status" value="1"/>
</dbReference>
<accession>A0ABV5SP73</accession>
<dbReference type="EMBL" id="JBHMBL010000001">
    <property type="protein sequence ID" value="MFB9640869.1"/>
    <property type="molecule type" value="Genomic_DNA"/>
</dbReference>
<dbReference type="InterPro" id="IPR012338">
    <property type="entry name" value="Beta-lactam/transpept-like"/>
</dbReference>
<gene>
    <name evidence="2" type="ORF">ACFFQV_01080</name>
</gene>
<dbReference type="PROSITE" id="PS51257">
    <property type="entry name" value="PROKAR_LIPOPROTEIN"/>
    <property type="match status" value="1"/>
</dbReference>
<feature type="domain" description="Beta-lactamase-related" evidence="1">
    <location>
        <begin position="86"/>
        <end position="379"/>
    </location>
</feature>